<organism evidence="1 2">
    <name type="scientific">Cellulomonas edaphi</name>
    <dbReference type="NCBI Taxonomy" id="3053468"/>
    <lineage>
        <taxon>Bacteria</taxon>
        <taxon>Bacillati</taxon>
        <taxon>Actinomycetota</taxon>
        <taxon>Actinomycetes</taxon>
        <taxon>Micrococcales</taxon>
        <taxon>Cellulomonadaceae</taxon>
        <taxon>Cellulomonas</taxon>
    </lineage>
</organism>
<reference evidence="1 2" key="1">
    <citation type="submission" date="2023-06" db="EMBL/GenBank/DDBJ databases">
        <title>Cellulomonas sp. MW9 Whole genome sequence.</title>
        <authorList>
            <person name="Park S."/>
        </authorList>
    </citation>
    <scope>NUCLEOTIDE SEQUENCE [LARGE SCALE GENOMIC DNA]</scope>
    <source>
        <strain evidence="1 2">MW9</strain>
    </source>
</reference>
<dbReference type="EMBL" id="JAUCGR010000001">
    <property type="protein sequence ID" value="MDM7829938.1"/>
    <property type="molecule type" value="Genomic_DNA"/>
</dbReference>
<comment type="caution">
    <text evidence="1">The sequence shown here is derived from an EMBL/GenBank/DDBJ whole genome shotgun (WGS) entry which is preliminary data.</text>
</comment>
<accession>A0ABT7S2U0</accession>
<dbReference type="RefSeq" id="WP_289444442.1">
    <property type="nucleotide sequence ID" value="NZ_JAUCGR010000001.1"/>
</dbReference>
<gene>
    <name evidence="1" type="ORF">QRT05_01210</name>
</gene>
<keyword evidence="2" id="KW-1185">Reference proteome</keyword>
<proteinExistence type="predicted"/>
<evidence type="ECO:0000313" key="1">
    <source>
        <dbReference type="EMBL" id="MDM7829938.1"/>
    </source>
</evidence>
<name>A0ABT7S2U0_9CELL</name>
<sequence length="74" mass="7277">MQFVVLGFGGFAPGCVALSSADAATTVWDGALTPGALVGGLSSVALVEAQDLDAVTESLAGLAGAFEVRPAEPR</sequence>
<protein>
    <submittedName>
        <fullName evidence="1">Uncharacterized protein</fullName>
    </submittedName>
</protein>
<dbReference type="Proteomes" id="UP001321453">
    <property type="component" value="Unassembled WGS sequence"/>
</dbReference>
<evidence type="ECO:0000313" key="2">
    <source>
        <dbReference type="Proteomes" id="UP001321453"/>
    </source>
</evidence>